<accession>A0A507CBH5</accession>
<dbReference type="InterPro" id="IPR048258">
    <property type="entry name" value="Cyclins_cyclin-box"/>
</dbReference>
<evidence type="ECO:0000256" key="1">
    <source>
        <dbReference type="ARBA" id="ARBA00022618"/>
    </source>
</evidence>
<dbReference type="GeneID" id="42003425"/>
<dbReference type="Proteomes" id="UP000319731">
    <property type="component" value="Unassembled WGS sequence"/>
</dbReference>
<name>A0A507CBH5_9FUNG</name>
<comment type="similarity">
    <text evidence="4">Belongs to the cyclin family.</text>
</comment>
<keyword evidence="3" id="KW-0131">Cell cycle</keyword>
<dbReference type="SMART" id="SM00385">
    <property type="entry name" value="CYCLIN"/>
    <property type="match status" value="2"/>
</dbReference>
<dbReference type="SMART" id="SM01332">
    <property type="entry name" value="Cyclin_C"/>
    <property type="match status" value="1"/>
</dbReference>
<protein>
    <submittedName>
        <fullName evidence="7">Uncharacterized protein</fullName>
    </submittedName>
</protein>
<dbReference type="Pfam" id="PF00134">
    <property type="entry name" value="Cyclin_N"/>
    <property type="match status" value="1"/>
</dbReference>
<keyword evidence="1" id="KW-0132">Cell division</keyword>
<gene>
    <name evidence="7" type="ORF">SmJEL517_g02200</name>
</gene>
<proteinExistence type="inferred from homology"/>
<dbReference type="OrthoDB" id="5590282at2759"/>
<dbReference type="InterPro" id="IPR036915">
    <property type="entry name" value="Cyclin-like_sf"/>
</dbReference>
<dbReference type="PANTHER" id="PTHR10177">
    <property type="entry name" value="CYCLINS"/>
    <property type="match status" value="1"/>
</dbReference>
<dbReference type="SUPFAM" id="SSF47954">
    <property type="entry name" value="Cyclin-like"/>
    <property type="match status" value="2"/>
</dbReference>
<evidence type="ECO:0000256" key="2">
    <source>
        <dbReference type="ARBA" id="ARBA00023127"/>
    </source>
</evidence>
<dbReference type="Pfam" id="PF02984">
    <property type="entry name" value="Cyclin_C"/>
    <property type="match status" value="1"/>
</dbReference>
<evidence type="ECO:0000313" key="7">
    <source>
        <dbReference type="EMBL" id="TPX35356.1"/>
    </source>
</evidence>
<feature type="domain" description="Cyclin-like" evidence="5">
    <location>
        <begin position="307"/>
        <end position="391"/>
    </location>
</feature>
<dbReference type="GO" id="GO:0051301">
    <property type="term" value="P:cell division"/>
    <property type="evidence" value="ECO:0007669"/>
    <property type="project" value="UniProtKB-KW"/>
</dbReference>
<evidence type="ECO:0000256" key="4">
    <source>
        <dbReference type="RuleBase" id="RU000383"/>
    </source>
</evidence>
<dbReference type="Gene3D" id="1.10.472.10">
    <property type="entry name" value="Cyclin-like"/>
    <property type="match status" value="2"/>
</dbReference>
<evidence type="ECO:0000256" key="3">
    <source>
        <dbReference type="ARBA" id="ARBA00023306"/>
    </source>
</evidence>
<dbReference type="STRING" id="1806994.A0A507CBH5"/>
<sequence length="535" mass="60167">MKEMLWGMRPTYPLSISNRTNDILLISALGITHLSYDAMGPERNTNIETNCEAEKENPAYCSPALSQLSSLAKLLDETAVTEDLVMVAVSEVINSPQKQPLRRPFKEGNSALHHIKDAANTKLCRKATTPLAKLEKLKSPFSSHHENHSIKETTTESPFVEATFVALLQLATGTVRVDNLSDNKQEHQAAQPFLNTPVKVISTTPKVPGSKSKSVKPITTETVETWEPDCPSPVLFPDAQTPNAAAAPNDHWQDLDADDAGDTIMVSEYVVEIFEHMRRIELRTLAMPNYIDYHEELCWTRRNTLIDWIVDVHWAFRLLPETLYLTVNIIDRFLSARIVSLAKLQLVGITSLMIACKYEETISPSIHNLLYMVDNGYTQVEIIQAERYILSALEFSVNYQSPMSFLRRGSKADSYDPASRMLAKYLMEITIVDERFLICPPSEIAAAGLYLARRMLQRGEWDATLIHYSGYTEQQLGNCVNLMVDSLSVPTPLDAVYRKYTSKKLMRASSFARHWMGETFEGVVASPTSEADLTQ</sequence>
<comment type="caution">
    <text evidence="7">The sequence shown here is derived from an EMBL/GenBank/DDBJ whole genome shotgun (WGS) entry which is preliminary data.</text>
</comment>
<organism evidence="7 8">
    <name type="scientific">Synchytrium microbalum</name>
    <dbReference type="NCBI Taxonomy" id="1806994"/>
    <lineage>
        <taxon>Eukaryota</taxon>
        <taxon>Fungi</taxon>
        <taxon>Fungi incertae sedis</taxon>
        <taxon>Chytridiomycota</taxon>
        <taxon>Chytridiomycota incertae sedis</taxon>
        <taxon>Chytridiomycetes</taxon>
        <taxon>Synchytriales</taxon>
        <taxon>Synchytriaceae</taxon>
        <taxon>Synchytrium</taxon>
    </lineage>
</organism>
<dbReference type="FunFam" id="1.10.472.10:FF:000001">
    <property type="entry name" value="G2/mitotic-specific cyclin"/>
    <property type="match status" value="1"/>
</dbReference>
<feature type="domain" description="Cyclin C-terminal" evidence="6">
    <location>
        <begin position="400"/>
        <end position="514"/>
    </location>
</feature>
<evidence type="ECO:0000259" key="5">
    <source>
        <dbReference type="SMART" id="SM00385"/>
    </source>
</evidence>
<dbReference type="EMBL" id="QEAO01000009">
    <property type="protein sequence ID" value="TPX35356.1"/>
    <property type="molecule type" value="Genomic_DNA"/>
</dbReference>
<reference evidence="7 8" key="1">
    <citation type="journal article" date="2019" name="Sci. Rep.">
        <title>Comparative genomics of chytrid fungi reveal insights into the obligate biotrophic and pathogenic lifestyle of Synchytrium endobioticum.</title>
        <authorList>
            <person name="van de Vossenberg B.T.L.H."/>
            <person name="Warris S."/>
            <person name="Nguyen H.D.T."/>
            <person name="van Gent-Pelzer M.P.E."/>
            <person name="Joly D.L."/>
            <person name="van de Geest H.C."/>
            <person name="Bonants P.J.M."/>
            <person name="Smith D.S."/>
            <person name="Levesque C.A."/>
            <person name="van der Lee T.A.J."/>
        </authorList>
    </citation>
    <scope>NUCLEOTIDE SEQUENCE [LARGE SCALE GENOMIC DNA]</scope>
    <source>
        <strain evidence="7 8">JEL517</strain>
    </source>
</reference>
<dbReference type="CDD" id="cd20512">
    <property type="entry name" value="CYCLIN_CLBs_yeast_rpt2"/>
    <property type="match status" value="1"/>
</dbReference>
<evidence type="ECO:0000313" key="8">
    <source>
        <dbReference type="Proteomes" id="UP000319731"/>
    </source>
</evidence>
<keyword evidence="8" id="KW-1185">Reference proteome</keyword>
<keyword evidence="2 4" id="KW-0195">Cyclin</keyword>
<dbReference type="PROSITE" id="PS00292">
    <property type="entry name" value="CYCLINS"/>
    <property type="match status" value="1"/>
</dbReference>
<dbReference type="InterPro" id="IPR004367">
    <property type="entry name" value="Cyclin_C-dom"/>
</dbReference>
<evidence type="ECO:0000259" key="6">
    <source>
        <dbReference type="SMART" id="SM01332"/>
    </source>
</evidence>
<dbReference type="RefSeq" id="XP_031025883.1">
    <property type="nucleotide sequence ID" value="XM_031168128.1"/>
</dbReference>
<feature type="domain" description="Cyclin-like" evidence="5">
    <location>
        <begin position="404"/>
        <end position="485"/>
    </location>
</feature>
<dbReference type="InterPro" id="IPR013763">
    <property type="entry name" value="Cyclin-like_dom"/>
</dbReference>
<dbReference type="InterPro" id="IPR039361">
    <property type="entry name" value="Cyclin"/>
</dbReference>
<dbReference type="InterPro" id="IPR006671">
    <property type="entry name" value="Cyclin_N"/>
</dbReference>
<dbReference type="AlphaFoldDB" id="A0A507CBH5"/>